<keyword evidence="2" id="KW-0645">Protease</keyword>
<dbReference type="InterPro" id="IPR036365">
    <property type="entry name" value="PGBD-like_sf"/>
</dbReference>
<dbReference type="InterPro" id="IPR022118">
    <property type="entry name" value="Peptidase_C70_AvrRpt2"/>
</dbReference>
<sequence>MSNLWWKTHRLLGRGSSGPDVERVQRALNDYGHTPRLNPDGQFGGKTEEAVKWFQRLMNLIDDGKVGPVTYSVLMERGAYRWELPKPPWVKQGILNLCWAASLESVLQGAWPGRPRLTVADLKKKYAAHLKPAGDISTAALMSPVGTDLRFREVHVGKKVRAENVLKLLRDRKPVIIVDNSTGAVMHTRVIYGVRIRRGVIDFLMMDPMTGYTEIPMGSIQALTRIGFFSPNEVTP</sequence>
<dbReference type="Pfam" id="PF12385">
    <property type="entry name" value="Peptidase_C70"/>
    <property type="match status" value="1"/>
</dbReference>
<dbReference type="EMBL" id="FOIA01000027">
    <property type="protein sequence ID" value="SET44055.1"/>
    <property type="molecule type" value="Genomic_DNA"/>
</dbReference>
<dbReference type="SUPFAM" id="SSF47090">
    <property type="entry name" value="PGBD-like"/>
    <property type="match status" value="1"/>
</dbReference>
<keyword evidence="2" id="KW-0378">Hydrolase</keyword>
<feature type="domain" description="Peptidoglycan binding-like" evidence="1">
    <location>
        <begin position="17"/>
        <end position="74"/>
    </location>
</feature>
<evidence type="ECO:0000313" key="3">
    <source>
        <dbReference type="Proteomes" id="UP000199345"/>
    </source>
</evidence>
<organism evidence="2 3">
    <name type="scientific">Nitrosomonas marina</name>
    <dbReference type="NCBI Taxonomy" id="917"/>
    <lineage>
        <taxon>Bacteria</taxon>
        <taxon>Pseudomonadati</taxon>
        <taxon>Pseudomonadota</taxon>
        <taxon>Betaproteobacteria</taxon>
        <taxon>Nitrosomonadales</taxon>
        <taxon>Nitrosomonadaceae</taxon>
        <taxon>Nitrosomonas</taxon>
    </lineage>
</organism>
<dbReference type="InterPro" id="IPR002477">
    <property type="entry name" value="Peptidoglycan-bd-like"/>
</dbReference>
<dbReference type="OrthoDB" id="1491023at2"/>
<dbReference type="GO" id="GO:0006508">
    <property type="term" value="P:proteolysis"/>
    <property type="evidence" value="ECO:0007669"/>
    <property type="project" value="UniProtKB-KW"/>
</dbReference>
<dbReference type="AlphaFoldDB" id="A0A1I0EGS3"/>
<accession>A0A1I0EGS3</accession>
<gene>
    <name evidence="2" type="ORF">SAMN05216326_12715</name>
</gene>
<evidence type="ECO:0000313" key="2">
    <source>
        <dbReference type="EMBL" id="SET44055.1"/>
    </source>
</evidence>
<dbReference type="Gene3D" id="1.10.101.10">
    <property type="entry name" value="PGBD-like superfamily/PGBD"/>
    <property type="match status" value="1"/>
</dbReference>
<name>A0A1I0EGS3_9PROT</name>
<proteinExistence type="predicted"/>
<evidence type="ECO:0000259" key="1">
    <source>
        <dbReference type="Pfam" id="PF01471"/>
    </source>
</evidence>
<dbReference type="Pfam" id="PF01471">
    <property type="entry name" value="PG_binding_1"/>
    <property type="match status" value="1"/>
</dbReference>
<protein>
    <submittedName>
        <fullName evidence="2">Papain-like cysteine protease AvrRpt2</fullName>
    </submittedName>
</protein>
<keyword evidence="3" id="KW-1185">Reference proteome</keyword>
<dbReference type="GO" id="GO:0008233">
    <property type="term" value="F:peptidase activity"/>
    <property type="evidence" value="ECO:0007669"/>
    <property type="project" value="UniProtKB-KW"/>
</dbReference>
<dbReference type="InterPro" id="IPR036366">
    <property type="entry name" value="PGBDSf"/>
</dbReference>
<dbReference type="Proteomes" id="UP000199345">
    <property type="component" value="Unassembled WGS sequence"/>
</dbReference>
<reference evidence="3" key="1">
    <citation type="submission" date="2016-10" db="EMBL/GenBank/DDBJ databases">
        <authorList>
            <person name="Varghese N."/>
            <person name="Submissions S."/>
        </authorList>
    </citation>
    <scope>NUCLEOTIDE SEQUENCE [LARGE SCALE GENOMIC DNA]</scope>
    <source>
        <strain evidence="3">Nm71</strain>
    </source>
</reference>
<dbReference type="RefSeq" id="WP_090660174.1">
    <property type="nucleotide sequence ID" value="NZ_FOIA01000027.1"/>
</dbReference>